<dbReference type="InterPro" id="IPR014757">
    <property type="entry name" value="Tscrpt_reg_IclR_C"/>
</dbReference>
<feature type="region of interest" description="Disordered" evidence="4">
    <location>
        <begin position="260"/>
        <end position="279"/>
    </location>
</feature>
<dbReference type="InterPro" id="IPR005471">
    <property type="entry name" value="Tscrpt_reg_IclR_N"/>
</dbReference>
<comment type="caution">
    <text evidence="7">The sequence shown here is derived from an EMBL/GenBank/DDBJ whole genome shotgun (WGS) entry which is preliminary data.</text>
</comment>
<dbReference type="InterPro" id="IPR050707">
    <property type="entry name" value="HTH_MetabolicPath_Reg"/>
</dbReference>
<dbReference type="SUPFAM" id="SSF46785">
    <property type="entry name" value="Winged helix' DNA-binding domain"/>
    <property type="match status" value="1"/>
</dbReference>
<dbReference type="KEGG" id="rdi:CMV14_09945"/>
<dbReference type="Pfam" id="PF01614">
    <property type="entry name" value="IclR_C"/>
    <property type="match status" value="1"/>
</dbReference>
<dbReference type="Proteomes" id="UP000218934">
    <property type="component" value="Unassembled WGS sequence"/>
</dbReference>
<name>A0A2A4FNM1_9SPHN</name>
<evidence type="ECO:0000313" key="7">
    <source>
        <dbReference type="EMBL" id="PCE40003.1"/>
    </source>
</evidence>
<keyword evidence="8" id="KW-1185">Reference proteome</keyword>
<reference evidence="7 8" key="1">
    <citation type="submission" date="2017-09" db="EMBL/GenBank/DDBJ databases">
        <title>The Catabolism of 3,6-Dichlorosalicylic acid is Initiated by the Cytochrome P450 Monooxygenase DsmABC in Rhizorhabdus dicambivorans Ndbn-20.</title>
        <authorList>
            <person name="Na L."/>
        </authorList>
    </citation>
    <scope>NUCLEOTIDE SEQUENCE [LARGE SCALE GENOMIC DNA]</scope>
    <source>
        <strain evidence="7 8">Ndbn-20m</strain>
    </source>
</reference>
<dbReference type="GO" id="GO:0003700">
    <property type="term" value="F:DNA-binding transcription factor activity"/>
    <property type="evidence" value="ECO:0007669"/>
    <property type="project" value="TreeGrafter"/>
</dbReference>
<protein>
    <submittedName>
        <fullName evidence="7">Transcriptional regulator</fullName>
    </submittedName>
</protein>
<feature type="domain" description="IclR-ED" evidence="6">
    <location>
        <begin position="75"/>
        <end position="260"/>
    </location>
</feature>
<keyword evidence="2" id="KW-0238">DNA-binding</keyword>
<evidence type="ECO:0000313" key="8">
    <source>
        <dbReference type="Proteomes" id="UP000218934"/>
    </source>
</evidence>
<dbReference type="EMBL" id="NWUF01000038">
    <property type="protein sequence ID" value="PCE40003.1"/>
    <property type="molecule type" value="Genomic_DNA"/>
</dbReference>
<dbReference type="PROSITE" id="PS51078">
    <property type="entry name" value="ICLR_ED"/>
    <property type="match status" value="1"/>
</dbReference>
<organism evidence="7 8">
    <name type="scientific">Rhizorhabdus dicambivorans</name>
    <dbReference type="NCBI Taxonomy" id="1850238"/>
    <lineage>
        <taxon>Bacteria</taxon>
        <taxon>Pseudomonadati</taxon>
        <taxon>Pseudomonadota</taxon>
        <taxon>Alphaproteobacteria</taxon>
        <taxon>Sphingomonadales</taxon>
        <taxon>Sphingomonadaceae</taxon>
        <taxon>Rhizorhabdus</taxon>
    </lineage>
</organism>
<dbReference type="SUPFAM" id="SSF55781">
    <property type="entry name" value="GAF domain-like"/>
    <property type="match status" value="1"/>
</dbReference>
<evidence type="ECO:0000259" key="6">
    <source>
        <dbReference type="PROSITE" id="PS51078"/>
    </source>
</evidence>
<dbReference type="OrthoDB" id="9807558at2"/>
<dbReference type="Gene3D" id="1.10.10.10">
    <property type="entry name" value="Winged helix-like DNA-binding domain superfamily/Winged helix DNA-binding domain"/>
    <property type="match status" value="1"/>
</dbReference>
<dbReference type="Gene3D" id="3.30.450.40">
    <property type="match status" value="1"/>
</dbReference>
<dbReference type="InterPro" id="IPR036390">
    <property type="entry name" value="WH_DNA-bd_sf"/>
</dbReference>
<dbReference type="Pfam" id="PF09339">
    <property type="entry name" value="HTH_IclR"/>
    <property type="match status" value="1"/>
</dbReference>
<sequence length="279" mass="31137">MINDAAEKKSDGVRAVERAIDLLQALNRRPFSTLHDLHRETGLPKSSIVRLLRTFEAKGLAAQSSSYGTYHLLGRVKSLSSGFHHEPLVIEVAEEIMIDFTKREGWPLALALFDVNAVVVRASTIPHTSLSFLHSSLNMRWSLVSRALGRCYLAHSPANERKILIEIAKQSKNPEDAAAHDSAAIARMLKQVRERGYALRDPTIESRSSTIAVPIFDDERLVACLGLTWITAAMSLDEAVDQYVPQLFEMTDAISRELAKRSARQPLSPHPPQDDRAFY</sequence>
<evidence type="ECO:0000256" key="1">
    <source>
        <dbReference type="ARBA" id="ARBA00023015"/>
    </source>
</evidence>
<dbReference type="PANTHER" id="PTHR30136:SF23">
    <property type="entry name" value="DNA-BINDING TRANSCRIPTIONAL ACTIVATOR MHPR"/>
    <property type="match status" value="1"/>
</dbReference>
<dbReference type="PROSITE" id="PS51077">
    <property type="entry name" value="HTH_ICLR"/>
    <property type="match status" value="1"/>
</dbReference>
<dbReference type="NCBIfam" id="NF007342">
    <property type="entry name" value="PRK09834.1-4"/>
    <property type="match status" value="1"/>
</dbReference>
<dbReference type="GO" id="GO:0045892">
    <property type="term" value="P:negative regulation of DNA-templated transcription"/>
    <property type="evidence" value="ECO:0007669"/>
    <property type="project" value="TreeGrafter"/>
</dbReference>
<evidence type="ECO:0000256" key="2">
    <source>
        <dbReference type="ARBA" id="ARBA00023125"/>
    </source>
</evidence>
<dbReference type="SMART" id="SM00346">
    <property type="entry name" value="HTH_ICLR"/>
    <property type="match status" value="1"/>
</dbReference>
<feature type="domain" description="HTH iclR-type" evidence="5">
    <location>
        <begin position="13"/>
        <end position="74"/>
    </location>
</feature>
<gene>
    <name evidence="7" type="ORF">COO09_22565</name>
</gene>
<keyword evidence="1" id="KW-0805">Transcription regulation</keyword>
<dbReference type="PANTHER" id="PTHR30136">
    <property type="entry name" value="HELIX-TURN-HELIX TRANSCRIPTIONAL REGULATOR, ICLR FAMILY"/>
    <property type="match status" value="1"/>
</dbReference>
<evidence type="ECO:0000256" key="3">
    <source>
        <dbReference type="ARBA" id="ARBA00023163"/>
    </source>
</evidence>
<keyword evidence="3" id="KW-0804">Transcription</keyword>
<dbReference type="InterPro" id="IPR036388">
    <property type="entry name" value="WH-like_DNA-bd_sf"/>
</dbReference>
<accession>A0A2A4FNM1</accession>
<evidence type="ECO:0000259" key="5">
    <source>
        <dbReference type="PROSITE" id="PS51077"/>
    </source>
</evidence>
<proteinExistence type="predicted"/>
<dbReference type="InterPro" id="IPR029016">
    <property type="entry name" value="GAF-like_dom_sf"/>
</dbReference>
<evidence type="ECO:0000256" key="4">
    <source>
        <dbReference type="SAM" id="MobiDB-lite"/>
    </source>
</evidence>
<dbReference type="AlphaFoldDB" id="A0A2A4FNM1"/>
<dbReference type="GO" id="GO:0003677">
    <property type="term" value="F:DNA binding"/>
    <property type="evidence" value="ECO:0007669"/>
    <property type="project" value="UniProtKB-KW"/>
</dbReference>